<dbReference type="AlphaFoldDB" id="A0AAW7JUG3"/>
<name>A0AAW7JUG3_9BACT</name>
<dbReference type="SUPFAM" id="SSF51206">
    <property type="entry name" value="cAMP-binding domain-like"/>
    <property type="match status" value="1"/>
</dbReference>
<dbReference type="SUPFAM" id="SSF46785">
    <property type="entry name" value="Winged helix' DNA-binding domain"/>
    <property type="match status" value="1"/>
</dbReference>
<dbReference type="CDD" id="cd00038">
    <property type="entry name" value="CAP_ED"/>
    <property type="match status" value="1"/>
</dbReference>
<evidence type="ECO:0000256" key="2">
    <source>
        <dbReference type="ARBA" id="ARBA00023125"/>
    </source>
</evidence>
<sequence>MELTPLLKIMPFRGMSETELASLLFGGHGSVRRFATGDFIALQGSLCRGLYVLVSGRVRAAMVNADGKEVTIDEIEAPALLASAFVFATENRFPVQISAIKPCEVCVVGKDRLTEAMSRVPSLMSGFLTDISDRSAFLGRKLNEFALLDLKKRILEYLKTNPVIRNQREVAQRLGVTRPSLARALSELAKEGRLPASKGASK</sequence>
<dbReference type="InterPro" id="IPR000595">
    <property type="entry name" value="cNMP-bd_dom"/>
</dbReference>
<keyword evidence="3" id="KW-0804">Transcription</keyword>
<evidence type="ECO:0000313" key="6">
    <source>
        <dbReference type="EMBL" id="MDN0024957.1"/>
    </source>
</evidence>
<dbReference type="SMART" id="SM00100">
    <property type="entry name" value="cNMP"/>
    <property type="match status" value="1"/>
</dbReference>
<evidence type="ECO:0000313" key="8">
    <source>
        <dbReference type="Proteomes" id="UP001168478"/>
    </source>
</evidence>
<evidence type="ECO:0000259" key="4">
    <source>
        <dbReference type="PROSITE" id="PS50042"/>
    </source>
</evidence>
<keyword evidence="2" id="KW-0238">DNA-binding</keyword>
<dbReference type="EMBL" id="JAUEIE010000003">
    <property type="protein sequence ID" value="MDN0022358.1"/>
    <property type="molecule type" value="Genomic_DNA"/>
</dbReference>
<dbReference type="EMBL" id="JAUEIF010000003">
    <property type="protein sequence ID" value="MDN0024957.1"/>
    <property type="molecule type" value="Genomic_DNA"/>
</dbReference>
<reference evidence="6" key="1">
    <citation type="submission" date="2023-06" db="EMBL/GenBank/DDBJ databases">
        <authorList>
            <person name="Zeman M."/>
            <person name="Kubasova T."/>
            <person name="Jahodarova E."/>
            <person name="Nykrynova M."/>
            <person name="Rychlik I."/>
        </authorList>
    </citation>
    <scope>NUCLEOTIDE SEQUENCE</scope>
    <source>
        <strain evidence="6">ET15</strain>
        <strain evidence="5">ET37</strain>
    </source>
</reference>
<dbReference type="InterPro" id="IPR000524">
    <property type="entry name" value="Tscrpt_reg_HTH_GntR"/>
</dbReference>
<dbReference type="Proteomes" id="UP001168478">
    <property type="component" value="Unassembled WGS sequence"/>
</dbReference>
<dbReference type="InterPro" id="IPR014710">
    <property type="entry name" value="RmlC-like_jellyroll"/>
</dbReference>
<dbReference type="PANTHER" id="PTHR24567:SF58">
    <property type="entry name" value="CYCLIC AMP-BINDING REGULATORY PROTEIN"/>
    <property type="match status" value="1"/>
</dbReference>
<dbReference type="Gene3D" id="2.60.120.10">
    <property type="entry name" value="Jelly Rolls"/>
    <property type="match status" value="1"/>
</dbReference>
<dbReference type="PROSITE" id="PS50042">
    <property type="entry name" value="CNMP_BINDING_3"/>
    <property type="match status" value="1"/>
</dbReference>
<organism evidence="6 8">
    <name type="scientific">Leyella lascolaii</name>
    <dbReference type="NCBI Taxonomy" id="1776379"/>
    <lineage>
        <taxon>Bacteria</taxon>
        <taxon>Pseudomonadati</taxon>
        <taxon>Bacteroidota</taxon>
        <taxon>Bacteroidia</taxon>
        <taxon>Bacteroidales</taxon>
        <taxon>Prevotellaceae</taxon>
        <taxon>Leyella</taxon>
    </lineage>
</organism>
<dbReference type="Pfam" id="PF13412">
    <property type="entry name" value="HTH_24"/>
    <property type="match status" value="1"/>
</dbReference>
<evidence type="ECO:0000313" key="5">
    <source>
        <dbReference type="EMBL" id="MDN0022358.1"/>
    </source>
</evidence>
<comment type="caution">
    <text evidence="6">The sequence shown here is derived from an EMBL/GenBank/DDBJ whole genome shotgun (WGS) entry which is preliminary data.</text>
</comment>
<evidence type="ECO:0000313" key="7">
    <source>
        <dbReference type="Proteomes" id="UP001167831"/>
    </source>
</evidence>
<proteinExistence type="predicted"/>
<evidence type="ECO:0000256" key="1">
    <source>
        <dbReference type="ARBA" id="ARBA00023015"/>
    </source>
</evidence>
<dbReference type="GO" id="GO:0003700">
    <property type="term" value="F:DNA-binding transcription factor activity"/>
    <property type="evidence" value="ECO:0007669"/>
    <property type="project" value="InterPro"/>
</dbReference>
<keyword evidence="7" id="KW-1185">Reference proteome</keyword>
<dbReference type="InterPro" id="IPR036390">
    <property type="entry name" value="WH_DNA-bd_sf"/>
</dbReference>
<dbReference type="PRINTS" id="PR00035">
    <property type="entry name" value="HTHGNTR"/>
</dbReference>
<keyword evidence="1" id="KW-0805">Transcription regulation</keyword>
<protein>
    <submittedName>
        <fullName evidence="6">Crp/Fnr family transcriptional regulator</fullName>
    </submittedName>
</protein>
<evidence type="ECO:0000256" key="3">
    <source>
        <dbReference type="ARBA" id="ARBA00023163"/>
    </source>
</evidence>
<dbReference type="PANTHER" id="PTHR24567">
    <property type="entry name" value="CRP FAMILY TRANSCRIPTIONAL REGULATORY PROTEIN"/>
    <property type="match status" value="1"/>
</dbReference>
<dbReference type="Pfam" id="PF00027">
    <property type="entry name" value="cNMP_binding"/>
    <property type="match status" value="1"/>
</dbReference>
<dbReference type="Proteomes" id="UP001167831">
    <property type="component" value="Unassembled WGS sequence"/>
</dbReference>
<dbReference type="InterPro" id="IPR018490">
    <property type="entry name" value="cNMP-bd_dom_sf"/>
</dbReference>
<feature type="domain" description="Cyclic nucleotide-binding" evidence="4">
    <location>
        <begin position="11"/>
        <end position="134"/>
    </location>
</feature>
<reference evidence="6" key="2">
    <citation type="submission" date="2023-08" db="EMBL/GenBank/DDBJ databases">
        <title>Identification and characterization of horizontal gene transfer across gut microbiota members of farm animals based on homology search.</title>
        <authorList>
            <person name="Schwarzerova J."/>
            <person name="Nykrynova M."/>
            <person name="Jureckova K."/>
            <person name="Cejkova D."/>
            <person name="Rychlik I."/>
        </authorList>
    </citation>
    <scope>NUCLEOTIDE SEQUENCE</scope>
    <source>
        <strain evidence="6">ET15</strain>
        <strain evidence="5">ET37</strain>
    </source>
</reference>
<dbReference type="GO" id="GO:0003677">
    <property type="term" value="F:DNA binding"/>
    <property type="evidence" value="ECO:0007669"/>
    <property type="project" value="UniProtKB-KW"/>
</dbReference>
<dbReference type="GO" id="GO:0005829">
    <property type="term" value="C:cytosol"/>
    <property type="evidence" value="ECO:0007669"/>
    <property type="project" value="TreeGrafter"/>
</dbReference>
<gene>
    <name evidence="5" type="ORF">QVN81_04885</name>
    <name evidence="6" type="ORF">QVN84_05420</name>
</gene>
<dbReference type="RefSeq" id="WP_289824930.1">
    <property type="nucleotide sequence ID" value="NZ_JAUEIE010000003.1"/>
</dbReference>
<accession>A0AAW7JUG3</accession>
<dbReference type="InterPro" id="IPR050397">
    <property type="entry name" value="Env_Response_Regulators"/>
</dbReference>